<protein>
    <submittedName>
        <fullName evidence="2">Uncharacterized protein</fullName>
    </submittedName>
</protein>
<reference evidence="2" key="1">
    <citation type="submission" date="2016-10" db="EMBL/GenBank/DDBJ databases">
        <authorList>
            <person name="de Groot N.N."/>
        </authorList>
    </citation>
    <scope>NUCLEOTIDE SEQUENCE</scope>
</reference>
<keyword evidence="1" id="KW-0472">Membrane</keyword>
<dbReference type="EMBL" id="FPHP01000042">
    <property type="protein sequence ID" value="SFV75486.1"/>
    <property type="molecule type" value="Genomic_DNA"/>
</dbReference>
<evidence type="ECO:0000313" key="2">
    <source>
        <dbReference type="EMBL" id="SFV75486.1"/>
    </source>
</evidence>
<sequence>MITFVSLTPMIFVQIYGIVVYNLIDQTTPMLPQIIETVEVSKDSSIFSIFRNFLSIFDTFLVQCGNRCGMMV</sequence>
<organism evidence="2">
    <name type="scientific">hydrothermal vent metagenome</name>
    <dbReference type="NCBI Taxonomy" id="652676"/>
    <lineage>
        <taxon>unclassified sequences</taxon>
        <taxon>metagenomes</taxon>
        <taxon>ecological metagenomes</taxon>
    </lineage>
</organism>
<proteinExistence type="predicted"/>
<dbReference type="AlphaFoldDB" id="A0A1W1D4Z5"/>
<keyword evidence="1" id="KW-1133">Transmembrane helix</keyword>
<feature type="transmembrane region" description="Helical" evidence="1">
    <location>
        <begin position="6"/>
        <end position="24"/>
    </location>
</feature>
<name>A0A1W1D4Z5_9ZZZZ</name>
<gene>
    <name evidence="2" type="ORF">MNB_SM-3-41</name>
</gene>
<evidence type="ECO:0000256" key="1">
    <source>
        <dbReference type="SAM" id="Phobius"/>
    </source>
</evidence>
<accession>A0A1W1D4Z5</accession>
<keyword evidence="1" id="KW-0812">Transmembrane</keyword>